<protein>
    <recommendedName>
        <fullName evidence="4">39S ribosomal protein L59, mitochondrial</fullName>
    </recommendedName>
</protein>
<evidence type="ECO:0000313" key="2">
    <source>
        <dbReference type="EMBL" id="CAK9089762.1"/>
    </source>
</evidence>
<proteinExistence type="predicted"/>
<feature type="compositionally biased region" description="Basic and acidic residues" evidence="1">
    <location>
        <begin position="183"/>
        <end position="194"/>
    </location>
</feature>
<dbReference type="EMBL" id="CAXAMM010039884">
    <property type="protein sequence ID" value="CAK9089762.1"/>
    <property type="molecule type" value="Genomic_DNA"/>
</dbReference>
<organism evidence="2 3">
    <name type="scientific">Durusdinium trenchii</name>
    <dbReference type="NCBI Taxonomy" id="1381693"/>
    <lineage>
        <taxon>Eukaryota</taxon>
        <taxon>Sar</taxon>
        <taxon>Alveolata</taxon>
        <taxon>Dinophyceae</taxon>
        <taxon>Suessiales</taxon>
        <taxon>Symbiodiniaceae</taxon>
        <taxon>Durusdinium</taxon>
    </lineage>
</organism>
<gene>
    <name evidence="2" type="ORF">SCF082_LOCUS42349</name>
</gene>
<sequence length="232" mass="26626">MKHNETPHFLWLAAGLSGIASRPLGWSSAFCPEADLALRALRRWPVAKPPKAPKRPTRLEPPYLDDPTFVHPDQQNQGEREWLMKHNGGGVKELPGLPDDYEWIKDAAEKDENAWIAVKKRMSKVTFDAIKRTTAELQDALYTRQPLVIRQQIEVAMEQNKAKEGPSSKAILQAEEYAKKLEDYEKEQEELREKEEEELRQEVADLDLTEAGDGEDQQELGRTFPKQKKRCP</sequence>
<feature type="region of interest" description="Disordered" evidence="1">
    <location>
        <begin position="183"/>
        <end position="232"/>
    </location>
</feature>
<feature type="region of interest" description="Disordered" evidence="1">
    <location>
        <begin position="47"/>
        <end position="68"/>
    </location>
</feature>
<comment type="caution">
    <text evidence="2">The sequence shown here is derived from an EMBL/GenBank/DDBJ whole genome shotgun (WGS) entry which is preliminary data.</text>
</comment>
<accession>A0ABP0QNG3</accession>
<dbReference type="Proteomes" id="UP001642464">
    <property type="component" value="Unassembled WGS sequence"/>
</dbReference>
<feature type="compositionally biased region" description="Acidic residues" evidence="1">
    <location>
        <begin position="195"/>
        <end position="218"/>
    </location>
</feature>
<name>A0ABP0QNG3_9DINO</name>
<evidence type="ECO:0008006" key="4">
    <source>
        <dbReference type="Google" id="ProtNLM"/>
    </source>
</evidence>
<evidence type="ECO:0000256" key="1">
    <source>
        <dbReference type="SAM" id="MobiDB-lite"/>
    </source>
</evidence>
<keyword evidence="3" id="KW-1185">Reference proteome</keyword>
<evidence type="ECO:0000313" key="3">
    <source>
        <dbReference type="Proteomes" id="UP001642464"/>
    </source>
</evidence>
<reference evidence="2 3" key="1">
    <citation type="submission" date="2024-02" db="EMBL/GenBank/DDBJ databases">
        <authorList>
            <person name="Chen Y."/>
            <person name="Shah S."/>
            <person name="Dougan E. K."/>
            <person name="Thang M."/>
            <person name="Chan C."/>
        </authorList>
    </citation>
    <scope>NUCLEOTIDE SEQUENCE [LARGE SCALE GENOMIC DNA]</scope>
</reference>